<dbReference type="EMBL" id="DQ491002">
    <property type="protein sequence ID" value="ABT14925.1"/>
    <property type="molecule type" value="Genomic_DNA"/>
</dbReference>
<name>A7IX51_PBCVN</name>
<keyword evidence="2" id="KW-1185">Reference proteome</keyword>
<evidence type="ECO:0000313" key="1">
    <source>
        <dbReference type="EMBL" id="ABT14925.1"/>
    </source>
</evidence>
<sequence>MALAIILRVPRVVVTSEQSRLPHESHEIRLGTSNLREIGMRHDVPNTSMNEQTTVERFFHQVINMVSRFQYIVAVDILSMSLLHVHRLPEIRFVSLASIGRQTHCEFVHRRNLEKFAIAICNSLIERRAAICRNREKFPFGATEELSILRKITWRNLLARIEIEGGDRVVGRHFVLI</sequence>
<evidence type="ECO:0000313" key="2">
    <source>
        <dbReference type="Proteomes" id="UP000202419"/>
    </source>
</evidence>
<dbReference type="Proteomes" id="UP000202419">
    <property type="component" value="Segment"/>
</dbReference>
<organism evidence="1 2">
    <name type="scientific">Paramecium bursaria Chlorella virus NY2A</name>
    <name type="common">PBCV-NY2A</name>
    <dbReference type="NCBI Taxonomy" id="46021"/>
    <lineage>
        <taxon>Viruses</taxon>
        <taxon>Varidnaviria</taxon>
        <taxon>Bamfordvirae</taxon>
        <taxon>Nucleocytoviricota</taxon>
        <taxon>Megaviricetes</taxon>
        <taxon>Algavirales</taxon>
        <taxon>Phycodnaviridae</taxon>
        <taxon>Chlorovirus</taxon>
        <taxon>Chlorovirus americanus</taxon>
    </lineage>
</organism>
<protein>
    <submittedName>
        <fullName evidence="1">Uncharacterized protein b526R</fullName>
    </submittedName>
</protein>
<dbReference type="RefSeq" id="YP_001497722.1">
    <property type="nucleotide sequence ID" value="NC_009898.1"/>
</dbReference>
<accession>A7IX51</accession>
<dbReference type="GeneID" id="5659561"/>
<dbReference type="KEGG" id="vg:5659561"/>
<gene>
    <name evidence="1" type="primary">b526R</name>
    <name evidence="1" type="ORF">NY2A_b526R</name>
</gene>
<proteinExistence type="predicted"/>
<organismHost>
    <name type="scientific">Chlorella</name>
    <dbReference type="NCBI Taxonomy" id="3071"/>
</organismHost>
<dbReference type="OrthoDB" id="34817at10239"/>
<reference evidence="1 2" key="1">
    <citation type="journal article" date="2007" name="Virology">
        <title>Sequence and annotation of the 369-kb NY-2A and the 345-kb AR158 viruses that infect Chlorella NC64A.</title>
        <authorList>
            <person name="Fitzgerald L.A."/>
            <person name="Graves M.V."/>
            <person name="Li X."/>
            <person name="Feldblyum T."/>
            <person name="Nierman W.C."/>
            <person name="Van Etten J.L."/>
        </authorList>
    </citation>
    <scope>NUCLEOTIDE SEQUENCE [LARGE SCALE GENOMIC DNA]</scope>
    <source>
        <strain evidence="1 2">NY-2A</strain>
    </source>
</reference>